<feature type="transmembrane region" description="Helical" evidence="1">
    <location>
        <begin position="147"/>
        <end position="171"/>
    </location>
</feature>
<gene>
    <name evidence="2" type="ORF">Cboi02_000554200</name>
</gene>
<dbReference type="EMBL" id="BSXN01002736">
    <property type="protein sequence ID" value="GME77480.1"/>
    <property type="molecule type" value="Genomic_DNA"/>
</dbReference>
<evidence type="ECO:0000313" key="2">
    <source>
        <dbReference type="EMBL" id="GME77480.1"/>
    </source>
</evidence>
<accession>A0A9W6T5G7</accession>
<dbReference type="AlphaFoldDB" id="A0A9W6T5G7"/>
<feature type="transmembrane region" description="Helical" evidence="1">
    <location>
        <begin position="114"/>
        <end position="135"/>
    </location>
</feature>
<dbReference type="GO" id="GO:0005886">
    <property type="term" value="C:plasma membrane"/>
    <property type="evidence" value="ECO:0007669"/>
    <property type="project" value="InterPro"/>
</dbReference>
<name>A0A9W6T5G7_CANBO</name>
<dbReference type="Gene3D" id="1.20.140.150">
    <property type="match status" value="1"/>
</dbReference>
<dbReference type="GO" id="GO:0030866">
    <property type="term" value="P:cortical actin cytoskeleton organization"/>
    <property type="evidence" value="ECO:0007669"/>
    <property type="project" value="TreeGrafter"/>
</dbReference>
<dbReference type="GO" id="GO:0031505">
    <property type="term" value="P:fungal-type cell wall organization"/>
    <property type="evidence" value="ECO:0007669"/>
    <property type="project" value="TreeGrafter"/>
</dbReference>
<dbReference type="Pfam" id="PF06687">
    <property type="entry name" value="SUR7"/>
    <property type="match status" value="1"/>
</dbReference>
<dbReference type="GO" id="GO:0045121">
    <property type="term" value="C:membrane raft"/>
    <property type="evidence" value="ECO:0007669"/>
    <property type="project" value="TreeGrafter"/>
</dbReference>
<protein>
    <submittedName>
        <fullName evidence="2">Unnamed protein product</fullName>
    </submittedName>
</protein>
<dbReference type="GO" id="GO:0005938">
    <property type="term" value="C:cell cortex"/>
    <property type="evidence" value="ECO:0007669"/>
    <property type="project" value="TreeGrafter"/>
</dbReference>
<dbReference type="GO" id="GO:0032185">
    <property type="term" value="P:septin cytoskeleton organization"/>
    <property type="evidence" value="ECO:0007669"/>
    <property type="project" value="TreeGrafter"/>
</dbReference>
<dbReference type="PANTHER" id="PTHR36414:SF1">
    <property type="entry name" value="PROTEIN SUR7"/>
    <property type="match status" value="1"/>
</dbReference>
<reference evidence="2" key="1">
    <citation type="submission" date="2023-04" db="EMBL/GenBank/DDBJ databases">
        <title>Candida boidinii NBRC 10035.</title>
        <authorList>
            <person name="Ichikawa N."/>
            <person name="Sato H."/>
            <person name="Tonouchi N."/>
        </authorList>
    </citation>
    <scope>NUCLEOTIDE SEQUENCE</scope>
    <source>
        <strain evidence="2">NBRC 10035</strain>
    </source>
</reference>
<dbReference type="InterPro" id="IPR009571">
    <property type="entry name" value="SUR7/Rim9-like_fungi"/>
</dbReference>
<keyword evidence="1" id="KW-1133">Transmembrane helix</keyword>
<dbReference type="Proteomes" id="UP001165120">
    <property type="component" value="Unassembled WGS sequence"/>
</dbReference>
<keyword evidence="3" id="KW-1185">Reference proteome</keyword>
<feature type="transmembrane region" description="Helical" evidence="1">
    <location>
        <begin position="191"/>
        <end position="212"/>
    </location>
</feature>
<evidence type="ECO:0000256" key="1">
    <source>
        <dbReference type="SAM" id="Phobius"/>
    </source>
</evidence>
<proteinExistence type="predicted"/>
<keyword evidence="1" id="KW-0812">Transmembrane</keyword>
<organism evidence="2 3">
    <name type="scientific">Candida boidinii</name>
    <name type="common">Yeast</name>
    <dbReference type="NCBI Taxonomy" id="5477"/>
    <lineage>
        <taxon>Eukaryota</taxon>
        <taxon>Fungi</taxon>
        <taxon>Dikarya</taxon>
        <taxon>Ascomycota</taxon>
        <taxon>Saccharomycotina</taxon>
        <taxon>Pichiomycetes</taxon>
        <taxon>Pichiales</taxon>
        <taxon>Pichiaceae</taxon>
        <taxon>Ogataea</taxon>
        <taxon>Ogataea/Candida clade</taxon>
    </lineage>
</organism>
<evidence type="ECO:0000313" key="3">
    <source>
        <dbReference type="Proteomes" id="UP001165120"/>
    </source>
</evidence>
<dbReference type="PANTHER" id="PTHR36414">
    <property type="entry name" value="PROTEIN SUR7"/>
    <property type="match status" value="1"/>
</dbReference>
<comment type="caution">
    <text evidence="2">The sequence shown here is derived from an EMBL/GenBank/DDBJ whole genome shotgun (WGS) entry which is preliminary data.</text>
</comment>
<keyword evidence="1" id="KW-0472">Membrane</keyword>
<sequence length="282" mass="31489">MIYQLINRILTLFLLAGTTLVLLFVVFSGSVNSFPFTNFYWLQARTNGLSDNDISRWTFWGICTPDSYDSDKNGNCDSLGPDYPLSPYDNFGNSTALPVDFSNNRDTYFYLSRFAFPMILIALVFSGVSFICAIFQSCWASMKQVMIFFLCLGLLFCAAGVSCETAVTVLARNAFKDAGYDAKLGATMLGISWAAVASLLIVFFLSCCSTMYKAYKTHKSQVNPYDPNIALESQPPLPQMSQLNQIQEDPLQHQQRGTFGSEGGIRFFKVKRNNKGNDEESI</sequence>
<dbReference type="GO" id="GO:0006897">
    <property type="term" value="P:endocytosis"/>
    <property type="evidence" value="ECO:0007669"/>
    <property type="project" value="TreeGrafter"/>
</dbReference>